<name>A0A944CGV1_9HYPH</name>
<reference evidence="2" key="2">
    <citation type="journal article" date="2021" name="Microorganisms">
        <title>Bacterial Dimethylsulfoniopropionate Biosynthesis in the East China Sea.</title>
        <authorList>
            <person name="Liu J."/>
            <person name="Zhang Y."/>
            <person name="Liu J."/>
            <person name="Zhong H."/>
            <person name="Williams B.T."/>
            <person name="Zheng Y."/>
            <person name="Curson A.R.J."/>
            <person name="Sun C."/>
            <person name="Sun H."/>
            <person name="Song D."/>
            <person name="Wagner Mackenzie B."/>
            <person name="Bermejo Martinez A."/>
            <person name="Todd J.D."/>
            <person name="Zhang X.H."/>
        </authorList>
    </citation>
    <scope>NUCLEOTIDE SEQUENCE</scope>
    <source>
        <strain evidence="2">AESS21</strain>
    </source>
</reference>
<sequence>MSLENARLKCAAFRQDYNHVRPHSSIGFKTPMEFMKSIGNPSQPMVP</sequence>
<dbReference type="EMBL" id="QTKU01000010">
    <property type="protein sequence ID" value="MBS8262799.1"/>
    <property type="molecule type" value="Genomic_DNA"/>
</dbReference>
<dbReference type="Proteomes" id="UP000705379">
    <property type="component" value="Unassembled WGS sequence"/>
</dbReference>
<dbReference type="GO" id="GO:0015074">
    <property type="term" value="P:DNA integration"/>
    <property type="evidence" value="ECO:0007669"/>
    <property type="project" value="InterPro"/>
</dbReference>
<feature type="domain" description="Integrase catalytic" evidence="1">
    <location>
        <begin position="2"/>
        <end position="31"/>
    </location>
</feature>
<dbReference type="Pfam" id="PF13683">
    <property type="entry name" value="rve_3"/>
    <property type="match status" value="1"/>
</dbReference>
<dbReference type="AlphaFoldDB" id="A0A944CGV1"/>
<accession>A0A944CGV1</accession>
<evidence type="ECO:0000313" key="2">
    <source>
        <dbReference type="EMBL" id="MBS8262799.1"/>
    </source>
</evidence>
<organism evidence="2 3">
    <name type="scientific">Roseibium polysiphoniae</name>
    <dbReference type="NCBI Taxonomy" id="2571221"/>
    <lineage>
        <taxon>Bacteria</taxon>
        <taxon>Pseudomonadati</taxon>
        <taxon>Pseudomonadota</taxon>
        <taxon>Alphaproteobacteria</taxon>
        <taxon>Hyphomicrobiales</taxon>
        <taxon>Stappiaceae</taxon>
        <taxon>Roseibium</taxon>
    </lineage>
</organism>
<gene>
    <name evidence="2" type="ORF">DYI23_21455</name>
</gene>
<evidence type="ECO:0000259" key="1">
    <source>
        <dbReference type="Pfam" id="PF13683"/>
    </source>
</evidence>
<reference evidence="2" key="1">
    <citation type="submission" date="2018-08" db="EMBL/GenBank/DDBJ databases">
        <authorList>
            <person name="Jin W."/>
            <person name="Wang H."/>
            <person name="Yang Y."/>
            <person name="Li M."/>
            <person name="Liu J."/>
        </authorList>
    </citation>
    <scope>NUCLEOTIDE SEQUENCE</scope>
    <source>
        <strain evidence="2">AESS21</strain>
    </source>
</reference>
<comment type="caution">
    <text evidence="2">The sequence shown here is derived from an EMBL/GenBank/DDBJ whole genome shotgun (WGS) entry which is preliminary data.</text>
</comment>
<protein>
    <recommendedName>
        <fullName evidence="1">Integrase catalytic domain-containing protein</fullName>
    </recommendedName>
</protein>
<proteinExistence type="predicted"/>
<dbReference type="SUPFAM" id="SSF53098">
    <property type="entry name" value="Ribonuclease H-like"/>
    <property type="match status" value="1"/>
</dbReference>
<evidence type="ECO:0000313" key="3">
    <source>
        <dbReference type="Proteomes" id="UP000705379"/>
    </source>
</evidence>
<dbReference type="InterPro" id="IPR001584">
    <property type="entry name" value="Integrase_cat-core"/>
</dbReference>
<dbReference type="InterPro" id="IPR012337">
    <property type="entry name" value="RNaseH-like_sf"/>
</dbReference>